<evidence type="ECO:0000256" key="1">
    <source>
        <dbReference type="SAM" id="Phobius"/>
    </source>
</evidence>
<comment type="caution">
    <text evidence="2">The sequence shown here is derived from an EMBL/GenBank/DDBJ whole genome shotgun (WGS) entry which is preliminary data.</text>
</comment>
<evidence type="ECO:0000313" key="3">
    <source>
        <dbReference type="Proteomes" id="UP000696931"/>
    </source>
</evidence>
<dbReference type="Proteomes" id="UP000696931">
    <property type="component" value="Unassembled WGS sequence"/>
</dbReference>
<dbReference type="EMBL" id="JACRIW010000010">
    <property type="protein sequence ID" value="MBI5168059.1"/>
    <property type="molecule type" value="Genomic_DNA"/>
</dbReference>
<gene>
    <name evidence="2" type="ORF">HZA61_01085</name>
</gene>
<protein>
    <submittedName>
        <fullName evidence="2">Uncharacterized protein</fullName>
    </submittedName>
</protein>
<accession>A0A933W966</accession>
<dbReference type="AlphaFoldDB" id="A0A933W966"/>
<proteinExistence type="predicted"/>
<keyword evidence="1" id="KW-0812">Transmembrane</keyword>
<reference evidence="2" key="1">
    <citation type="submission" date="2020-07" db="EMBL/GenBank/DDBJ databases">
        <title>Huge and variable diversity of episymbiotic CPR bacteria and DPANN archaea in groundwater ecosystems.</title>
        <authorList>
            <person name="He C.Y."/>
            <person name="Keren R."/>
            <person name="Whittaker M."/>
            <person name="Farag I.F."/>
            <person name="Doudna J."/>
            <person name="Cate J.H.D."/>
            <person name="Banfield J.F."/>
        </authorList>
    </citation>
    <scope>NUCLEOTIDE SEQUENCE</scope>
    <source>
        <strain evidence="2">NC_groundwater_1813_Pr3_B-0.1um_71_17</strain>
    </source>
</reference>
<feature type="transmembrane region" description="Helical" evidence="1">
    <location>
        <begin position="12"/>
        <end position="35"/>
    </location>
</feature>
<evidence type="ECO:0000313" key="2">
    <source>
        <dbReference type="EMBL" id="MBI5168059.1"/>
    </source>
</evidence>
<sequence>MIFRPLNEKGLTLTEVTIVAAIGTLVLLGMGGFYLQSQATWLDGSAQSLTQREVTLVTQAIVDSVRVAHQAQVTASPDATHHDVALAKASAGGLPFYHFWWSATDSLVHGGTSPGAADDHAMMQSPVDKFVVAVNGGMVRVSLRARAATGQFVEFSGSARMRN</sequence>
<keyword evidence="1" id="KW-1133">Transmembrane helix</keyword>
<name>A0A933W966_UNCEI</name>
<keyword evidence="1" id="KW-0472">Membrane</keyword>
<organism evidence="2 3">
    <name type="scientific">Eiseniibacteriota bacterium</name>
    <dbReference type="NCBI Taxonomy" id="2212470"/>
    <lineage>
        <taxon>Bacteria</taxon>
        <taxon>Candidatus Eiseniibacteriota</taxon>
    </lineage>
</organism>